<reference evidence="2 3" key="1">
    <citation type="submission" date="2018-03" db="EMBL/GenBank/DDBJ databases">
        <authorList>
            <person name="Keele B.F."/>
        </authorList>
    </citation>
    <scope>NUCLEOTIDE SEQUENCE [LARGE SCALE GENOMIC DNA]</scope>
    <source>
        <strain evidence="2 3">YL28-9</strain>
    </source>
</reference>
<sequence>MTTYTILIILSGLVIFSYLFDLVASKTKLPSVLLLLLLGIGLRLLVDRLGIKTFDFLSVLPTLGTVGLILIVFEGSLELKYDSEKNKLIKGAFFSALFILLATVSVITFIILQITGQPIYTCFTNAIPFSVISSAIAIPSAAALNKSGKEYIIYESSFSDILGVILFNFAVSNQHISVSSFTGLAMSTVLIVLVSAVSCILLLYIMGRISHHIKFFLIISILILVYAVGQSYHLSALILILSFGLFLNNADTISHAYFRSVFIYKNLQADLAQLYQLSAETAFIIRTFFFVIFGFTMNVYALNDQVVLINGAFILASIYAIRYLYLRFVRRRGVSPEVFIAPRGLISILLYYNLPETIKIKEIGTPFLFVVVLGSSLVMSIGLLAAKKQLAAGTT</sequence>
<accession>A0A2T3HHK9</accession>
<dbReference type="RefSeq" id="WP_107216961.1">
    <property type="nucleotide sequence ID" value="NZ_KZ686271.1"/>
</dbReference>
<feature type="transmembrane region" description="Helical" evidence="1">
    <location>
        <begin position="91"/>
        <end position="114"/>
    </location>
</feature>
<feature type="transmembrane region" description="Helical" evidence="1">
    <location>
        <begin position="283"/>
        <end position="301"/>
    </location>
</feature>
<comment type="caution">
    <text evidence="2">The sequence shown here is derived from an EMBL/GenBank/DDBJ whole genome shotgun (WGS) entry which is preliminary data.</text>
</comment>
<name>A0A2T3HHK9_9SPHI</name>
<feature type="transmembrane region" description="Helical" evidence="1">
    <location>
        <begin position="338"/>
        <end position="354"/>
    </location>
</feature>
<proteinExistence type="predicted"/>
<feature type="transmembrane region" description="Helical" evidence="1">
    <location>
        <begin position="183"/>
        <end position="205"/>
    </location>
</feature>
<dbReference type="AlphaFoldDB" id="A0A2T3HHK9"/>
<feature type="transmembrane region" description="Helical" evidence="1">
    <location>
        <begin position="6"/>
        <end position="24"/>
    </location>
</feature>
<feature type="transmembrane region" description="Helical" evidence="1">
    <location>
        <begin position="235"/>
        <end position="258"/>
    </location>
</feature>
<protein>
    <submittedName>
        <fullName evidence="2">Sodium:proton antiporter</fullName>
    </submittedName>
</protein>
<evidence type="ECO:0000313" key="2">
    <source>
        <dbReference type="EMBL" id="PST81924.1"/>
    </source>
</evidence>
<dbReference type="OrthoDB" id="643057at2"/>
<gene>
    <name evidence="2" type="ORF">C7T94_17165</name>
</gene>
<feature type="transmembrane region" description="Helical" evidence="1">
    <location>
        <begin position="126"/>
        <end position="144"/>
    </location>
</feature>
<keyword evidence="1" id="KW-1133">Transmembrane helix</keyword>
<dbReference type="EMBL" id="PYLS01000007">
    <property type="protein sequence ID" value="PST81924.1"/>
    <property type="molecule type" value="Genomic_DNA"/>
</dbReference>
<dbReference type="Gene3D" id="1.20.1530.20">
    <property type="match status" value="1"/>
</dbReference>
<feature type="transmembrane region" description="Helical" evidence="1">
    <location>
        <begin position="29"/>
        <end position="46"/>
    </location>
</feature>
<feature type="transmembrane region" description="Helical" evidence="1">
    <location>
        <begin position="151"/>
        <end position="171"/>
    </location>
</feature>
<evidence type="ECO:0000313" key="3">
    <source>
        <dbReference type="Proteomes" id="UP000240912"/>
    </source>
</evidence>
<feature type="transmembrane region" description="Helical" evidence="1">
    <location>
        <begin position="58"/>
        <end position="79"/>
    </location>
</feature>
<organism evidence="2 3">
    <name type="scientific">Pedobacter yulinensis</name>
    <dbReference type="NCBI Taxonomy" id="2126353"/>
    <lineage>
        <taxon>Bacteria</taxon>
        <taxon>Pseudomonadati</taxon>
        <taxon>Bacteroidota</taxon>
        <taxon>Sphingobacteriia</taxon>
        <taxon>Sphingobacteriales</taxon>
        <taxon>Sphingobacteriaceae</taxon>
        <taxon>Pedobacter</taxon>
    </lineage>
</organism>
<keyword evidence="1" id="KW-0472">Membrane</keyword>
<keyword evidence="3" id="KW-1185">Reference proteome</keyword>
<feature type="transmembrane region" description="Helical" evidence="1">
    <location>
        <begin position="307"/>
        <end position="326"/>
    </location>
</feature>
<feature type="transmembrane region" description="Helical" evidence="1">
    <location>
        <begin position="366"/>
        <end position="386"/>
    </location>
</feature>
<dbReference type="Proteomes" id="UP000240912">
    <property type="component" value="Unassembled WGS sequence"/>
</dbReference>
<feature type="transmembrane region" description="Helical" evidence="1">
    <location>
        <begin position="212"/>
        <end position="229"/>
    </location>
</feature>
<dbReference type="InterPro" id="IPR038770">
    <property type="entry name" value="Na+/solute_symporter_sf"/>
</dbReference>
<keyword evidence="1" id="KW-0812">Transmembrane</keyword>
<evidence type="ECO:0000256" key="1">
    <source>
        <dbReference type="SAM" id="Phobius"/>
    </source>
</evidence>